<dbReference type="EMBL" id="CAJHJG010005144">
    <property type="protein sequence ID" value="CAD6947819.1"/>
    <property type="molecule type" value="Genomic_DNA"/>
</dbReference>
<evidence type="ECO:0000313" key="5">
    <source>
        <dbReference type="Proteomes" id="UP000836402"/>
    </source>
</evidence>
<dbReference type="EMBL" id="LWDD02001136">
    <property type="protein sequence ID" value="KAE8252263.1"/>
    <property type="molecule type" value="Genomic_DNA"/>
</dbReference>
<organism evidence="3 4">
    <name type="scientific">Tilletia caries</name>
    <name type="common">wheat bunt fungus</name>
    <dbReference type="NCBI Taxonomy" id="13290"/>
    <lineage>
        <taxon>Eukaryota</taxon>
        <taxon>Fungi</taxon>
        <taxon>Dikarya</taxon>
        <taxon>Basidiomycota</taxon>
        <taxon>Ustilaginomycotina</taxon>
        <taxon>Exobasidiomycetes</taxon>
        <taxon>Tilletiales</taxon>
        <taxon>Tilletiaceae</taxon>
        <taxon>Tilletia</taxon>
    </lineage>
</organism>
<reference evidence="2" key="3">
    <citation type="submission" date="2020-10" db="EMBL/GenBank/DDBJ databases">
        <authorList>
            <person name="Sedaghatjoo S."/>
        </authorList>
    </citation>
    <scope>NUCLEOTIDE SEQUENCE</scope>
    <source>
        <strain evidence="2">AZH3</strain>
    </source>
</reference>
<reference evidence="3" key="2">
    <citation type="journal article" date="2019" name="IMA Fungus">
        <title>Genome sequencing and comparison of five Tilletia species to identify candidate genes for the detection of regulated species infecting wheat.</title>
        <authorList>
            <person name="Nguyen H.D.T."/>
            <person name="Sultana T."/>
            <person name="Kesanakurti P."/>
            <person name="Hambleton S."/>
        </authorList>
    </citation>
    <scope>NUCLEOTIDE SEQUENCE</scope>
    <source>
        <strain evidence="3">DAOMC 238032</strain>
    </source>
</reference>
<comment type="caution">
    <text evidence="3">The sequence shown here is derived from an EMBL/GenBank/DDBJ whole genome shotgun (WGS) entry which is preliminary data.</text>
</comment>
<feature type="compositionally biased region" description="Acidic residues" evidence="1">
    <location>
        <begin position="88"/>
        <end position="109"/>
    </location>
</feature>
<name>A0A177V9D9_9BASI</name>
<sequence length="132" mass="14683">MEVGKKKATPQASLPTPLGRIKAKFLQGIIDFLRRKVVNVFRRGARAEKIRKPDLKRNSQKNLKKRRSSGHAKAKACAFLDTEAQVASDEEVSSDESDGSDDSSDDDFIVPDKKVKASSLSFYLSFNPVPSW</sequence>
<evidence type="ECO:0000313" key="4">
    <source>
        <dbReference type="Proteomes" id="UP000077671"/>
    </source>
</evidence>
<gene>
    <name evidence="3" type="ORF">A4X03_0g6216</name>
    <name evidence="2" type="ORF">JKIAZH3_G3057</name>
</gene>
<feature type="compositionally biased region" description="Basic residues" evidence="1">
    <location>
        <begin position="58"/>
        <end position="74"/>
    </location>
</feature>
<accession>A0A177V9D9</accession>
<evidence type="ECO:0000256" key="1">
    <source>
        <dbReference type="SAM" id="MobiDB-lite"/>
    </source>
</evidence>
<proteinExistence type="predicted"/>
<evidence type="ECO:0000313" key="3">
    <source>
        <dbReference type="EMBL" id="KAE8252263.1"/>
    </source>
</evidence>
<keyword evidence="5" id="KW-1185">Reference proteome</keyword>
<feature type="region of interest" description="Disordered" evidence="1">
    <location>
        <begin position="51"/>
        <end position="109"/>
    </location>
</feature>
<dbReference type="AlphaFoldDB" id="A0A177V9D9"/>
<reference evidence="3" key="1">
    <citation type="submission" date="2016-04" db="EMBL/GenBank/DDBJ databases">
        <authorList>
            <person name="Nguyen H.D."/>
            <person name="Kesanakurti P."/>
            <person name="Cullis J."/>
            <person name="Levesque C.A."/>
            <person name="Hambleton S."/>
        </authorList>
    </citation>
    <scope>NUCLEOTIDE SEQUENCE</scope>
    <source>
        <strain evidence="3">DAOMC 238032</strain>
    </source>
</reference>
<evidence type="ECO:0000313" key="2">
    <source>
        <dbReference type="EMBL" id="CAD6947819.1"/>
    </source>
</evidence>
<dbReference type="Proteomes" id="UP000836402">
    <property type="component" value="Unassembled WGS sequence"/>
</dbReference>
<dbReference type="Proteomes" id="UP000077671">
    <property type="component" value="Unassembled WGS sequence"/>
</dbReference>
<protein>
    <submittedName>
        <fullName evidence="3">Uncharacterized protein</fullName>
    </submittedName>
</protein>